<name>A0A812WX47_SYMPI</name>
<gene>
    <name evidence="3" type="primary">GORK</name>
    <name evidence="3" type="ORF">SPIL2461_LOCUS19445</name>
</gene>
<organism evidence="3 4">
    <name type="scientific">Symbiodinium pilosum</name>
    <name type="common">Dinoflagellate</name>
    <dbReference type="NCBI Taxonomy" id="2952"/>
    <lineage>
        <taxon>Eukaryota</taxon>
        <taxon>Sar</taxon>
        <taxon>Alveolata</taxon>
        <taxon>Dinophyceae</taxon>
        <taxon>Suessiales</taxon>
        <taxon>Symbiodiniaceae</taxon>
        <taxon>Symbiodinium</taxon>
    </lineage>
</organism>
<evidence type="ECO:0000256" key="2">
    <source>
        <dbReference type="SAM" id="Phobius"/>
    </source>
</evidence>
<comment type="caution">
    <text evidence="3">The sequence shown here is derived from an EMBL/GenBank/DDBJ whole genome shotgun (WGS) entry which is preliminary data.</text>
</comment>
<evidence type="ECO:0000313" key="4">
    <source>
        <dbReference type="Proteomes" id="UP000649617"/>
    </source>
</evidence>
<feature type="compositionally biased region" description="Acidic residues" evidence="1">
    <location>
        <begin position="161"/>
        <end position="192"/>
    </location>
</feature>
<feature type="region of interest" description="Disordered" evidence="1">
    <location>
        <begin position="136"/>
        <end position="216"/>
    </location>
</feature>
<evidence type="ECO:0000313" key="3">
    <source>
        <dbReference type="EMBL" id="CAE7693820.1"/>
    </source>
</evidence>
<sequence length="216" mass="23401">FIGFCVTMLIASNMLHLGQIEGSMQDFATGLGSVMMGMVAVSMFGLVVMTASGVIFRSALGGQQELLVFNLQRVPVPADMAKNLMSVSSELAQMREETVVASLRAMAVYDVKLMMAFLSLLGTEVLEDRKSANLKSRISSSSFGPGAELPSQPEVSTGQDNPEEEEAPESAEAYEAEVEASPEEEDIPDDNEDAVRGTEMKMRTLLEEEPVHSERI</sequence>
<dbReference type="Proteomes" id="UP000649617">
    <property type="component" value="Unassembled WGS sequence"/>
</dbReference>
<evidence type="ECO:0000256" key="1">
    <source>
        <dbReference type="SAM" id="MobiDB-lite"/>
    </source>
</evidence>
<proteinExistence type="predicted"/>
<dbReference type="EMBL" id="CAJNIZ010044569">
    <property type="protein sequence ID" value="CAE7693820.1"/>
    <property type="molecule type" value="Genomic_DNA"/>
</dbReference>
<dbReference type="AlphaFoldDB" id="A0A812WX47"/>
<keyword evidence="2" id="KW-0472">Membrane</keyword>
<keyword evidence="2" id="KW-0812">Transmembrane</keyword>
<accession>A0A812WX47</accession>
<feature type="compositionally biased region" description="Basic and acidic residues" evidence="1">
    <location>
        <begin position="193"/>
        <end position="216"/>
    </location>
</feature>
<dbReference type="OrthoDB" id="444552at2759"/>
<reference evidence="3" key="1">
    <citation type="submission" date="2021-02" db="EMBL/GenBank/DDBJ databases">
        <authorList>
            <person name="Dougan E. K."/>
            <person name="Rhodes N."/>
            <person name="Thang M."/>
            <person name="Chan C."/>
        </authorList>
    </citation>
    <scope>NUCLEOTIDE SEQUENCE</scope>
</reference>
<protein>
    <submittedName>
        <fullName evidence="3">GORK protein</fullName>
    </submittedName>
</protein>
<keyword evidence="4" id="KW-1185">Reference proteome</keyword>
<keyword evidence="2" id="KW-1133">Transmembrane helix</keyword>
<feature type="non-terminal residue" evidence="3">
    <location>
        <position position="216"/>
    </location>
</feature>
<feature type="transmembrane region" description="Helical" evidence="2">
    <location>
        <begin position="34"/>
        <end position="56"/>
    </location>
</feature>